<sequence length="69" mass="8235">MSDIYYRKLPFELLTFNDENIAQKSLEKHDDEFLVLDWTGRDHVFREQDPVESDKHLEKRLNAQKGTAI</sequence>
<comment type="caution">
    <text evidence="2">The sequence shown here is derived from an EMBL/GenBank/DDBJ whole genome shotgun (WGS) entry which is preliminary data.</text>
</comment>
<organism evidence="2 4">
    <name type="scientific">Didymodactylos carnosus</name>
    <dbReference type="NCBI Taxonomy" id="1234261"/>
    <lineage>
        <taxon>Eukaryota</taxon>
        <taxon>Metazoa</taxon>
        <taxon>Spiralia</taxon>
        <taxon>Gnathifera</taxon>
        <taxon>Rotifera</taxon>
        <taxon>Eurotatoria</taxon>
        <taxon>Bdelloidea</taxon>
        <taxon>Philodinida</taxon>
        <taxon>Philodinidae</taxon>
        <taxon>Didymodactylos</taxon>
    </lineage>
</organism>
<gene>
    <name evidence="2" type="ORF">GPM918_LOCUS45590</name>
    <name evidence="3" type="ORF">SRO942_LOCUS48236</name>
</gene>
<evidence type="ECO:0000313" key="3">
    <source>
        <dbReference type="EMBL" id="CAF4583643.1"/>
    </source>
</evidence>
<dbReference type="AlphaFoldDB" id="A0A816EYG3"/>
<dbReference type="EMBL" id="CAJNOQ010052080">
    <property type="protein sequence ID" value="CAF1652531.1"/>
    <property type="molecule type" value="Genomic_DNA"/>
</dbReference>
<feature type="non-terminal residue" evidence="2">
    <location>
        <position position="1"/>
    </location>
</feature>
<evidence type="ECO:0000313" key="2">
    <source>
        <dbReference type="EMBL" id="CAF1652531.1"/>
    </source>
</evidence>
<protein>
    <submittedName>
        <fullName evidence="2">Uncharacterized protein</fullName>
    </submittedName>
</protein>
<keyword evidence="4" id="KW-1185">Reference proteome</keyword>
<proteinExistence type="predicted"/>
<evidence type="ECO:0000256" key="1">
    <source>
        <dbReference type="SAM" id="MobiDB-lite"/>
    </source>
</evidence>
<reference evidence="2" key="1">
    <citation type="submission" date="2021-02" db="EMBL/GenBank/DDBJ databases">
        <authorList>
            <person name="Nowell W R."/>
        </authorList>
    </citation>
    <scope>NUCLEOTIDE SEQUENCE</scope>
</reference>
<dbReference type="EMBL" id="CAJOBC010123189">
    <property type="protein sequence ID" value="CAF4583643.1"/>
    <property type="molecule type" value="Genomic_DNA"/>
</dbReference>
<feature type="compositionally biased region" description="Basic and acidic residues" evidence="1">
    <location>
        <begin position="49"/>
        <end position="61"/>
    </location>
</feature>
<dbReference type="Proteomes" id="UP000663829">
    <property type="component" value="Unassembled WGS sequence"/>
</dbReference>
<name>A0A816EYG3_9BILA</name>
<evidence type="ECO:0000313" key="4">
    <source>
        <dbReference type="Proteomes" id="UP000663829"/>
    </source>
</evidence>
<accession>A0A816EYG3</accession>
<feature type="region of interest" description="Disordered" evidence="1">
    <location>
        <begin position="49"/>
        <end position="69"/>
    </location>
</feature>
<dbReference type="Proteomes" id="UP000681722">
    <property type="component" value="Unassembled WGS sequence"/>
</dbReference>